<gene>
    <name evidence="7" type="ORF">MNBD_NITROSPIRAE01-58</name>
</gene>
<proteinExistence type="predicted"/>
<dbReference type="CDD" id="cd03214">
    <property type="entry name" value="ABC_Iron-Siderophores_B12_Hemin"/>
    <property type="match status" value="1"/>
</dbReference>
<name>A0A3B1CH76_9ZZZZ</name>
<evidence type="ECO:0000256" key="4">
    <source>
        <dbReference type="ARBA" id="ARBA00022967"/>
    </source>
</evidence>
<keyword evidence="1" id="KW-0813">Transport</keyword>
<sequence>MREVKLSAFSLSIGYVQPPSVLNKDLRLDLYGGELVCLLGPNGVGKSTLMRSLCGLQKPLRGRIDIMGHALSDLSPEIRAKYFAVVLTERLQLGPFCVRDLVGLGRHPHTSGFGKLRPHDQEVIDWAIQSTDIAAIQNQNVNELSDGQRQRVMIARALAQEPQLLFLDEPTAFLDLPGRVEVTKLLKQLARSTQKAILMSTHDLDLALSVADRIWLLGPDGFFQAGAPEDLVLTKAFERVFCAKGIVFDHKRGTFKALQVFSGVIALRGEGLARHWTAHALEREGFKVVSDEGRQDLRVEVLQNGTGWHSRFHGRDQEHASIYALITTIHRLKESIGKSPVSDPFPAAITGEGGKGGDRENH</sequence>
<evidence type="ECO:0000259" key="6">
    <source>
        <dbReference type="PROSITE" id="PS50893"/>
    </source>
</evidence>
<dbReference type="EMBL" id="UOGF01000056">
    <property type="protein sequence ID" value="VAX29836.1"/>
    <property type="molecule type" value="Genomic_DNA"/>
</dbReference>
<feature type="region of interest" description="Disordered" evidence="5">
    <location>
        <begin position="342"/>
        <end position="362"/>
    </location>
</feature>
<dbReference type="InterPro" id="IPR027417">
    <property type="entry name" value="P-loop_NTPase"/>
</dbReference>
<evidence type="ECO:0000256" key="2">
    <source>
        <dbReference type="ARBA" id="ARBA00022741"/>
    </source>
</evidence>
<dbReference type="GO" id="GO:0016887">
    <property type="term" value="F:ATP hydrolysis activity"/>
    <property type="evidence" value="ECO:0007669"/>
    <property type="project" value="InterPro"/>
</dbReference>
<accession>A0A3B1CH76</accession>
<dbReference type="AlphaFoldDB" id="A0A3B1CH76"/>
<protein>
    <submittedName>
        <fullName evidence="7">Vitamin B12 ABC transporter, ATP-binding protein BtuD</fullName>
    </submittedName>
</protein>
<dbReference type="Gene3D" id="3.40.50.300">
    <property type="entry name" value="P-loop containing nucleotide triphosphate hydrolases"/>
    <property type="match status" value="1"/>
</dbReference>
<dbReference type="SUPFAM" id="SSF52540">
    <property type="entry name" value="P-loop containing nucleoside triphosphate hydrolases"/>
    <property type="match status" value="1"/>
</dbReference>
<keyword evidence="3 7" id="KW-0067">ATP-binding</keyword>
<evidence type="ECO:0000256" key="5">
    <source>
        <dbReference type="SAM" id="MobiDB-lite"/>
    </source>
</evidence>
<dbReference type="GO" id="GO:0005524">
    <property type="term" value="F:ATP binding"/>
    <property type="evidence" value="ECO:0007669"/>
    <property type="project" value="UniProtKB-KW"/>
</dbReference>
<dbReference type="InterPro" id="IPR003439">
    <property type="entry name" value="ABC_transporter-like_ATP-bd"/>
</dbReference>
<dbReference type="PANTHER" id="PTHR42794">
    <property type="entry name" value="HEMIN IMPORT ATP-BINDING PROTEIN HMUV"/>
    <property type="match status" value="1"/>
</dbReference>
<keyword evidence="4" id="KW-1278">Translocase</keyword>
<dbReference type="PANTHER" id="PTHR42794:SF1">
    <property type="entry name" value="HEMIN IMPORT ATP-BINDING PROTEIN HMUV"/>
    <property type="match status" value="1"/>
</dbReference>
<dbReference type="SMART" id="SM00382">
    <property type="entry name" value="AAA"/>
    <property type="match status" value="1"/>
</dbReference>
<keyword evidence="2" id="KW-0547">Nucleotide-binding</keyword>
<evidence type="ECO:0000313" key="7">
    <source>
        <dbReference type="EMBL" id="VAX29836.1"/>
    </source>
</evidence>
<dbReference type="PROSITE" id="PS50893">
    <property type="entry name" value="ABC_TRANSPORTER_2"/>
    <property type="match status" value="1"/>
</dbReference>
<reference evidence="7" key="1">
    <citation type="submission" date="2018-06" db="EMBL/GenBank/DDBJ databases">
        <authorList>
            <person name="Zhirakovskaya E."/>
        </authorList>
    </citation>
    <scope>NUCLEOTIDE SEQUENCE</scope>
</reference>
<dbReference type="Pfam" id="PF00005">
    <property type="entry name" value="ABC_tran"/>
    <property type="match status" value="1"/>
</dbReference>
<feature type="domain" description="ABC transporter" evidence="6">
    <location>
        <begin position="4"/>
        <end position="244"/>
    </location>
</feature>
<evidence type="ECO:0000256" key="3">
    <source>
        <dbReference type="ARBA" id="ARBA00022840"/>
    </source>
</evidence>
<organism evidence="7">
    <name type="scientific">hydrothermal vent metagenome</name>
    <dbReference type="NCBI Taxonomy" id="652676"/>
    <lineage>
        <taxon>unclassified sequences</taxon>
        <taxon>metagenomes</taxon>
        <taxon>ecological metagenomes</taxon>
    </lineage>
</organism>
<dbReference type="InterPro" id="IPR003593">
    <property type="entry name" value="AAA+_ATPase"/>
</dbReference>
<evidence type="ECO:0000256" key="1">
    <source>
        <dbReference type="ARBA" id="ARBA00022448"/>
    </source>
</evidence>